<evidence type="ECO:0000313" key="3">
    <source>
        <dbReference type="Proteomes" id="UP000008144"/>
    </source>
</evidence>
<dbReference type="EMBL" id="EAAA01002965">
    <property type="status" value="NOT_ANNOTATED_CDS"/>
    <property type="molecule type" value="Genomic_DNA"/>
</dbReference>
<reference evidence="3" key="1">
    <citation type="journal article" date="2002" name="Science">
        <title>The draft genome of Ciona intestinalis: insights into chordate and vertebrate origins.</title>
        <authorList>
            <person name="Dehal P."/>
            <person name="Satou Y."/>
            <person name="Campbell R.K."/>
            <person name="Chapman J."/>
            <person name="Degnan B."/>
            <person name="De Tomaso A."/>
            <person name="Davidson B."/>
            <person name="Di Gregorio A."/>
            <person name="Gelpke M."/>
            <person name="Goodstein D.M."/>
            <person name="Harafuji N."/>
            <person name="Hastings K.E."/>
            <person name="Ho I."/>
            <person name="Hotta K."/>
            <person name="Huang W."/>
            <person name="Kawashima T."/>
            <person name="Lemaire P."/>
            <person name="Martinez D."/>
            <person name="Meinertzhagen I.A."/>
            <person name="Necula S."/>
            <person name="Nonaka M."/>
            <person name="Putnam N."/>
            <person name="Rash S."/>
            <person name="Saiga H."/>
            <person name="Satake M."/>
            <person name="Terry A."/>
            <person name="Yamada L."/>
            <person name="Wang H.G."/>
            <person name="Awazu S."/>
            <person name="Azumi K."/>
            <person name="Boore J."/>
            <person name="Branno M."/>
            <person name="Chin-Bow S."/>
            <person name="DeSantis R."/>
            <person name="Doyle S."/>
            <person name="Francino P."/>
            <person name="Keys D.N."/>
            <person name="Haga S."/>
            <person name="Hayashi H."/>
            <person name="Hino K."/>
            <person name="Imai K.S."/>
            <person name="Inaba K."/>
            <person name="Kano S."/>
            <person name="Kobayashi K."/>
            <person name="Kobayashi M."/>
            <person name="Lee B.I."/>
            <person name="Makabe K.W."/>
            <person name="Manohar C."/>
            <person name="Matassi G."/>
            <person name="Medina M."/>
            <person name="Mochizuki Y."/>
            <person name="Mount S."/>
            <person name="Morishita T."/>
            <person name="Miura S."/>
            <person name="Nakayama A."/>
            <person name="Nishizaka S."/>
            <person name="Nomoto H."/>
            <person name="Ohta F."/>
            <person name="Oishi K."/>
            <person name="Rigoutsos I."/>
            <person name="Sano M."/>
            <person name="Sasaki A."/>
            <person name="Sasakura Y."/>
            <person name="Shoguchi E."/>
            <person name="Shin-i T."/>
            <person name="Spagnuolo A."/>
            <person name="Stainier D."/>
            <person name="Suzuki M.M."/>
            <person name="Tassy O."/>
            <person name="Takatori N."/>
            <person name="Tokuoka M."/>
            <person name="Yagi K."/>
            <person name="Yoshizaki F."/>
            <person name="Wada S."/>
            <person name="Zhang C."/>
            <person name="Hyatt P.D."/>
            <person name="Larimer F."/>
            <person name="Detter C."/>
            <person name="Doggett N."/>
            <person name="Glavina T."/>
            <person name="Hawkins T."/>
            <person name="Richardson P."/>
            <person name="Lucas S."/>
            <person name="Kohara Y."/>
            <person name="Levine M."/>
            <person name="Satoh N."/>
            <person name="Rokhsar D.S."/>
        </authorList>
    </citation>
    <scope>NUCLEOTIDE SEQUENCE [LARGE SCALE GENOMIC DNA]</scope>
</reference>
<keyword evidence="3" id="KW-1185">Reference proteome</keyword>
<evidence type="ECO:0000313" key="2">
    <source>
        <dbReference type="Ensembl" id="ENSCINP00000036383.1"/>
    </source>
</evidence>
<dbReference type="AlphaFoldDB" id="H2Y398"/>
<organism evidence="2 3">
    <name type="scientific">Ciona intestinalis</name>
    <name type="common">Transparent sea squirt</name>
    <name type="synonym">Ascidia intestinalis</name>
    <dbReference type="NCBI Taxonomy" id="7719"/>
    <lineage>
        <taxon>Eukaryota</taxon>
        <taxon>Metazoa</taxon>
        <taxon>Chordata</taxon>
        <taxon>Tunicata</taxon>
        <taxon>Ascidiacea</taxon>
        <taxon>Phlebobranchia</taxon>
        <taxon>Cionidae</taxon>
        <taxon>Ciona</taxon>
    </lineage>
</organism>
<feature type="region of interest" description="Disordered" evidence="1">
    <location>
        <begin position="141"/>
        <end position="229"/>
    </location>
</feature>
<reference evidence="2" key="3">
    <citation type="submission" date="2025-08" db="UniProtKB">
        <authorList>
            <consortium name="Ensembl"/>
        </authorList>
    </citation>
    <scope>IDENTIFICATION</scope>
</reference>
<reference evidence="2" key="2">
    <citation type="journal article" date="2008" name="Genome Biol.">
        <title>Improved genome assembly and evidence-based global gene model set for the chordate Ciona intestinalis: new insight into intron and operon populations.</title>
        <authorList>
            <person name="Satou Y."/>
            <person name="Mineta K."/>
            <person name="Ogasawara M."/>
            <person name="Sasakura Y."/>
            <person name="Shoguchi E."/>
            <person name="Ueno K."/>
            <person name="Yamada L."/>
            <person name="Matsumoto J."/>
            <person name="Wasserscheid J."/>
            <person name="Dewar K."/>
            <person name="Wiley G.B."/>
            <person name="Macmil S.L."/>
            <person name="Roe B.A."/>
            <person name="Zeller R.W."/>
            <person name="Hastings K.E."/>
            <person name="Lemaire P."/>
            <person name="Lindquist E."/>
            <person name="Endo T."/>
            <person name="Hotta K."/>
            <person name="Inaba K."/>
        </authorList>
    </citation>
    <scope>NUCLEOTIDE SEQUENCE [LARGE SCALE GENOMIC DNA]</scope>
    <source>
        <strain evidence="2">wild type</strain>
    </source>
</reference>
<evidence type="ECO:0000256" key="1">
    <source>
        <dbReference type="SAM" id="MobiDB-lite"/>
    </source>
</evidence>
<dbReference type="Proteomes" id="UP000008144">
    <property type="component" value="Chromosome 9"/>
</dbReference>
<dbReference type="Ensembl" id="ENSCINT00000034336.1">
    <property type="protein sequence ID" value="ENSCINP00000036383.1"/>
    <property type="gene ID" value="ENSCING00000022283.1"/>
</dbReference>
<proteinExistence type="predicted"/>
<dbReference type="HOGENOM" id="CLU_1212161_0_0_1"/>
<reference evidence="2" key="4">
    <citation type="submission" date="2025-09" db="UniProtKB">
        <authorList>
            <consortium name="Ensembl"/>
        </authorList>
    </citation>
    <scope>IDENTIFICATION</scope>
</reference>
<dbReference type="InParanoid" id="H2Y398"/>
<name>H2Y398_CIOIN</name>
<feature type="compositionally biased region" description="Polar residues" evidence="1">
    <location>
        <begin position="187"/>
        <end position="197"/>
    </location>
</feature>
<feature type="compositionally biased region" description="Low complexity" evidence="1">
    <location>
        <begin position="145"/>
        <end position="160"/>
    </location>
</feature>
<accession>H2Y398</accession>
<sequence>MKIVELYQRPSTKSLPVRIQIQHYALNGGVGRQDRKVSLNSIPEIKLQPHTSGARKRSHRNKMKIEQVNRHEETSYMLDEETNRAILQSIVAKDEISKYLSPLRFMEINTWRKEVPYGLNHESDNDRRKWRTPLEILSSVTGEASLTRSPSPPSGRSSTKPNEDKTKTKASAPVTHDTSAHSRNERSNIFTQYTSVGNDYLDGSTVGAKPQTKSRQGRPGYLETGHKYV</sequence>
<protein>
    <submittedName>
        <fullName evidence="2">Uncharacterized protein</fullName>
    </submittedName>
</protein>